<dbReference type="InterPro" id="IPR009003">
    <property type="entry name" value="Peptidase_S1_PA"/>
</dbReference>
<dbReference type="PANTHER" id="PTHR43343:SF3">
    <property type="entry name" value="PROTEASE DO-LIKE 8, CHLOROPLASTIC"/>
    <property type="match status" value="1"/>
</dbReference>
<dbReference type="Gene3D" id="2.30.42.10">
    <property type="match status" value="1"/>
</dbReference>
<dbReference type="PRINTS" id="PR00834">
    <property type="entry name" value="PROTEASES2C"/>
</dbReference>
<feature type="domain" description="PDZ" evidence="4">
    <location>
        <begin position="265"/>
        <end position="331"/>
    </location>
</feature>
<dbReference type="InterPro" id="IPR036034">
    <property type="entry name" value="PDZ_sf"/>
</dbReference>
<dbReference type="SUPFAM" id="SSF50156">
    <property type="entry name" value="PDZ domain-like"/>
    <property type="match status" value="1"/>
</dbReference>
<dbReference type="PANTHER" id="PTHR43343">
    <property type="entry name" value="PEPTIDASE S12"/>
    <property type="match status" value="1"/>
</dbReference>
<evidence type="ECO:0000259" key="4">
    <source>
        <dbReference type="PROSITE" id="PS50106"/>
    </source>
</evidence>
<keyword evidence="1" id="KW-0645">Protease</keyword>
<accession>A0A251ZYD5</accession>
<dbReference type="InterPro" id="IPR001478">
    <property type="entry name" value="PDZ"/>
</dbReference>
<gene>
    <name evidence="5" type="ORF">HK12_12845</name>
</gene>
<evidence type="ECO:0000256" key="1">
    <source>
        <dbReference type="ARBA" id="ARBA00022670"/>
    </source>
</evidence>
<dbReference type="SMART" id="SM00228">
    <property type="entry name" value="PDZ"/>
    <property type="match status" value="1"/>
</dbReference>
<dbReference type="Gene3D" id="2.40.10.120">
    <property type="match status" value="1"/>
</dbReference>
<feature type="chain" id="PRO_5012083865" evidence="3">
    <location>
        <begin position="29"/>
        <end position="367"/>
    </location>
</feature>
<keyword evidence="2" id="KW-0378">Hydrolase</keyword>
<dbReference type="InterPro" id="IPR001940">
    <property type="entry name" value="Peptidase_S1C"/>
</dbReference>
<organism evidence="5 6">
    <name type="scientific">Acetobacter orientalis</name>
    <dbReference type="NCBI Taxonomy" id="146474"/>
    <lineage>
        <taxon>Bacteria</taxon>
        <taxon>Pseudomonadati</taxon>
        <taxon>Pseudomonadota</taxon>
        <taxon>Alphaproteobacteria</taxon>
        <taxon>Acetobacterales</taxon>
        <taxon>Acetobacteraceae</taxon>
        <taxon>Acetobacter</taxon>
    </lineage>
</organism>
<dbReference type="Pfam" id="PF13365">
    <property type="entry name" value="Trypsin_2"/>
    <property type="match status" value="1"/>
</dbReference>
<dbReference type="EMBL" id="JOMO01000060">
    <property type="protein sequence ID" value="OUI79675.1"/>
    <property type="molecule type" value="Genomic_DNA"/>
</dbReference>
<dbReference type="GO" id="GO:0004252">
    <property type="term" value="F:serine-type endopeptidase activity"/>
    <property type="evidence" value="ECO:0007669"/>
    <property type="project" value="InterPro"/>
</dbReference>
<comment type="caution">
    <text evidence="5">The sequence shown here is derived from an EMBL/GenBank/DDBJ whole genome shotgun (WGS) entry which is preliminary data.</text>
</comment>
<feature type="signal peptide" evidence="3">
    <location>
        <begin position="1"/>
        <end position="28"/>
    </location>
</feature>
<protein>
    <submittedName>
        <fullName evidence="5">Endopeptidase</fullName>
    </submittedName>
</protein>
<dbReference type="PROSITE" id="PS50106">
    <property type="entry name" value="PDZ"/>
    <property type="match status" value="1"/>
</dbReference>
<name>A0A251ZYD5_9PROT</name>
<dbReference type="Proteomes" id="UP000194639">
    <property type="component" value="Unassembled WGS sequence"/>
</dbReference>
<evidence type="ECO:0000256" key="2">
    <source>
        <dbReference type="ARBA" id="ARBA00022801"/>
    </source>
</evidence>
<sequence>MKRFLCSLPVFAVTCLPAFTAGSPAAQAQTLPSFAPPVPLVLPPGPTSFAPLVRKVVPAVVNIAVTRDSDSGKRKKLPTAVKGTPLEHRLRERMRKHGDDILGAGSGFILDPTGFIVTNGHVVDDADKITVSLMDGQEFTADLVGLDTLTDIAVIKIKSPMPLPYLQWGDSRLVQVGDWIVAAGNPFGLGSSITAGIVSARGRDIGTGPFDDFLQLDAPINPGNSGGPTFNLAGQVIALNTAIVSPTGGSVGLGFSIPSEMVIPVVDALRRNGHIDRGWLGATLEDAINHSGARVTEVDHDGPAAKGGLKKGDVITAMKSEPMDSARSMIRAVAAARPNTDAEITVLRQKHQLTLSIHIAQRPMSED</sequence>
<dbReference type="AlphaFoldDB" id="A0A251ZYD5"/>
<dbReference type="GO" id="GO:0006508">
    <property type="term" value="P:proteolysis"/>
    <property type="evidence" value="ECO:0007669"/>
    <property type="project" value="UniProtKB-KW"/>
</dbReference>
<keyword evidence="3" id="KW-0732">Signal</keyword>
<dbReference type="InterPro" id="IPR051201">
    <property type="entry name" value="Chloro_Bact_Ser_Proteases"/>
</dbReference>
<dbReference type="Pfam" id="PF13180">
    <property type="entry name" value="PDZ_2"/>
    <property type="match status" value="1"/>
</dbReference>
<evidence type="ECO:0000313" key="6">
    <source>
        <dbReference type="Proteomes" id="UP000194639"/>
    </source>
</evidence>
<dbReference type="SUPFAM" id="SSF50494">
    <property type="entry name" value="Trypsin-like serine proteases"/>
    <property type="match status" value="1"/>
</dbReference>
<proteinExistence type="predicted"/>
<evidence type="ECO:0000313" key="5">
    <source>
        <dbReference type="EMBL" id="OUI79675.1"/>
    </source>
</evidence>
<evidence type="ECO:0000256" key="3">
    <source>
        <dbReference type="SAM" id="SignalP"/>
    </source>
</evidence>
<reference evidence="5 6" key="1">
    <citation type="submission" date="2014-06" db="EMBL/GenBank/DDBJ databases">
        <authorList>
            <person name="Ju J."/>
            <person name="Zhang J."/>
        </authorList>
    </citation>
    <scope>NUCLEOTIDE SEQUENCE [LARGE SCALE GENOMIC DNA]</scope>
    <source>
        <strain evidence="5">DmW_045</strain>
    </source>
</reference>
<dbReference type="RefSeq" id="WP_086553167.1">
    <property type="nucleotide sequence ID" value="NZ_JBDNLW010000152.1"/>
</dbReference>